<reference evidence="11" key="1">
    <citation type="journal article" date="2019" name="Int. J. Syst. Evol. Microbiol.">
        <title>The Global Catalogue of Microorganisms (GCM) 10K type strain sequencing project: providing services to taxonomists for standard genome sequencing and annotation.</title>
        <authorList>
            <consortium name="The Broad Institute Genomics Platform"/>
            <consortium name="The Broad Institute Genome Sequencing Center for Infectious Disease"/>
            <person name="Wu L."/>
            <person name="Ma J."/>
        </authorList>
    </citation>
    <scope>NUCLEOTIDE SEQUENCE [LARGE SCALE GENOMIC DNA]</scope>
    <source>
        <strain evidence="11">JCM 17808</strain>
    </source>
</reference>
<evidence type="ECO:0000313" key="10">
    <source>
        <dbReference type="EMBL" id="GAA4386368.1"/>
    </source>
</evidence>
<evidence type="ECO:0000313" key="11">
    <source>
        <dbReference type="Proteomes" id="UP001500642"/>
    </source>
</evidence>
<dbReference type="InterPro" id="IPR001567">
    <property type="entry name" value="Pept_M3A_M3B_dom"/>
</dbReference>
<keyword evidence="4 7" id="KW-0378">Hydrolase</keyword>
<feature type="domain" description="Peptidase M3A/M3B catalytic" evidence="9">
    <location>
        <begin position="232"/>
        <end position="674"/>
    </location>
</feature>
<dbReference type="InterPro" id="IPR024077">
    <property type="entry name" value="Neurolysin/TOP_dom2"/>
</dbReference>
<evidence type="ECO:0000256" key="7">
    <source>
        <dbReference type="RuleBase" id="RU003435"/>
    </source>
</evidence>
<dbReference type="InterPro" id="IPR045090">
    <property type="entry name" value="Pept_M3A_M3B"/>
</dbReference>
<feature type="compositionally biased region" description="Low complexity" evidence="8">
    <location>
        <begin position="690"/>
        <end position="700"/>
    </location>
</feature>
<gene>
    <name evidence="10" type="ORF">GCM10023167_09210</name>
</gene>
<evidence type="ECO:0000256" key="6">
    <source>
        <dbReference type="ARBA" id="ARBA00023049"/>
    </source>
</evidence>
<name>A0ABP8J7D2_9MICO</name>
<feature type="region of interest" description="Disordered" evidence="8">
    <location>
        <begin position="677"/>
        <end position="729"/>
    </location>
</feature>
<evidence type="ECO:0000256" key="3">
    <source>
        <dbReference type="ARBA" id="ARBA00022723"/>
    </source>
</evidence>
<keyword evidence="2 7" id="KW-0645">Protease</keyword>
<evidence type="ECO:0000259" key="9">
    <source>
        <dbReference type="Pfam" id="PF01432"/>
    </source>
</evidence>
<dbReference type="RefSeq" id="WP_345030257.1">
    <property type="nucleotide sequence ID" value="NZ_BAABGL010000004.1"/>
</dbReference>
<keyword evidence="6 7" id="KW-0482">Metalloprotease</keyword>
<dbReference type="InterPro" id="IPR034005">
    <property type="entry name" value="M3A_DCP"/>
</dbReference>
<keyword evidence="11" id="KW-1185">Reference proteome</keyword>
<keyword evidence="3 7" id="KW-0479">Metal-binding</keyword>
<evidence type="ECO:0000256" key="4">
    <source>
        <dbReference type="ARBA" id="ARBA00022801"/>
    </source>
</evidence>
<protein>
    <submittedName>
        <fullName evidence="10">M3 family metallopeptidase</fullName>
    </submittedName>
</protein>
<comment type="cofactor">
    <cofactor evidence="7">
        <name>Zn(2+)</name>
        <dbReference type="ChEBI" id="CHEBI:29105"/>
    </cofactor>
    <text evidence="7">Binds 1 zinc ion.</text>
</comment>
<dbReference type="PANTHER" id="PTHR43660:SF1">
    <property type="entry name" value="DIPEPTIDYL CARBOXYPEPTIDASE"/>
    <property type="match status" value="1"/>
</dbReference>
<dbReference type="Proteomes" id="UP001500642">
    <property type="component" value="Unassembled WGS sequence"/>
</dbReference>
<evidence type="ECO:0000256" key="5">
    <source>
        <dbReference type="ARBA" id="ARBA00022833"/>
    </source>
</evidence>
<dbReference type="Gene3D" id="1.10.1370.40">
    <property type="match status" value="1"/>
</dbReference>
<organism evidence="10 11">
    <name type="scientific">Brevibacterium pityocampae</name>
    <dbReference type="NCBI Taxonomy" id="506594"/>
    <lineage>
        <taxon>Bacteria</taxon>
        <taxon>Bacillati</taxon>
        <taxon>Actinomycetota</taxon>
        <taxon>Actinomycetes</taxon>
        <taxon>Micrococcales</taxon>
        <taxon>Brevibacteriaceae</taxon>
        <taxon>Brevibacterium</taxon>
    </lineage>
</organism>
<dbReference type="Pfam" id="PF01432">
    <property type="entry name" value="Peptidase_M3"/>
    <property type="match status" value="1"/>
</dbReference>
<dbReference type="PANTHER" id="PTHR43660">
    <property type="entry name" value="DIPEPTIDYL CARBOXYPEPTIDASE"/>
    <property type="match status" value="1"/>
</dbReference>
<dbReference type="InterPro" id="IPR024079">
    <property type="entry name" value="MetalloPept_cat_dom_sf"/>
</dbReference>
<evidence type="ECO:0000256" key="2">
    <source>
        <dbReference type="ARBA" id="ARBA00022670"/>
    </source>
</evidence>
<dbReference type="SUPFAM" id="SSF55486">
    <property type="entry name" value="Metalloproteases ('zincins'), catalytic domain"/>
    <property type="match status" value="1"/>
</dbReference>
<dbReference type="EMBL" id="BAABGL010000004">
    <property type="protein sequence ID" value="GAA4386368.1"/>
    <property type="molecule type" value="Genomic_DNA"/>
</dbReference>
<keyword evidence="5 7" id="KW-0862">Zinc</keyword>
<accession>A0ABP8J7D2</accession>
<comment type="similarity">
    <text evidence="1 7">Belongs to the peptidase M3 family.</text>
</comment>
<dbReference type="Gene3D" id="1.10.1370.10">
    <property type="entry name" value="Neurolysin, domain 3"/>
    <property type="match status" value="1"/>
</dbReference>
<sequence>MQTEQRPASNPVWDFVSAPPDLALPDFSAFTPEHLHDAARRAIEHQETRIARIRSASTDPTFANTTLQLGEAGHPLFRLQALVRVIEANLLTEEWAEPVAEVTQVLLQARLHALLDGELFSRLEHVPTSELNPVDRRRHELQLLDAVRAGARLDLESRSHAGEIIAEIEALSSEFTRILRQESHDRALHLTDPEALAGLGETARGAAAREAAERGVEGWVLPLANTSQQPALAQLTDPRTRAELFAASLSRGSQRGPGDLREIVSDITTLRAALAGLLGYRSYAGYAIDAQTANSPDAAGGLLAALVDPALARLAEELATIRERWSPDRLEAADISHWVQRLVAEESGLDPARIAEYFELDRVLFDGVFYAAHNLYGVEFSERRDMPAWHPDVRVFEAFEDGRVIGLVCLDACARPGKGGGAWMDQLVSQGRLTGEKPIVTLSLNLTPAAPGAPQLLSPDETITLFHEFGHVLHGLFSNSTYPSLSGTAVPRDYVEFPSQLNEMWAFHQQVLPNYAVHVHTGEPLPAAEAERLRRARTLGQGFRTVEYLAAALLDLGWHSLDPGDQVTDVLAFEAEVLAATGLDSLVPPRYRTTYFAHIFGNGYAAGYYSYLWSEVIAAHAAEWFEAHGGLDFEAGSAFRREILAPGNAVHPMTAIIDFFGGVPPIDALLRRRGLDAAEPGGSGTGGDPAAESTTSAAEAGAVPEVDTSGAGSPDDEDAHHAAPAPRGD</sequence>
<dbReference type="CDD" id="cd06456">
    <property type="entry name" value="M3A_DCP"/>
    <property type="match status" value="1"/>
</dbReference>
<evidence type="ECO:0000256" key="1">
    <source>
        <dbReference type="ARBA" id="ARBA00006040"/>
    </source>
</evidence>
<dbReference type="Gene3D" id="3.40.390.10">
    <property type="entry name" value="Collagenase (Catalytic Domain)"/>
    <property type="match status" value="1"/>
</dbReference>
<comment type="caution">
    <text evidence="10">The sequence shown here is derived from an EMBL/GenBank/DDBJ whole genome shotgun (WGS) entry which is preliminary data.</text>
</comment>
<proteinExistence type="inferred from homology"/>
<evidence type="ECO:0000256" key="8">
    <source>
        <dbReference type="SAM" id="MobiDB-lite"/>
    </source>
</evidence>